<evidence type="ECO:0000259" key="5">
    <source>
        <dbReference type="PROSITE" id="PS50977"/>
    </source>
</evidence>
<evidence type="ECO:0000313" key="7">
    <source>
        <dbReference type="Proteomes" id="UP000293638"/>
    </source>
</evidence>
<dbReference type="Gene3D" id="1.10.10.60">
    <property type="entry name" value="Homeodomain-like"/>
    <property type="match status" value="1"/>
</dbReference>
<dbReference type="PROSITE" id="PS50977">
    <property type="entry name" value="HTH_TETR_2"/>
    <property type="match status" value="1"/>
</dbReference>
<accession>A0A4Q7NR53</accession>
<dbReference type="RefSeq" id="WP_130492115.1">
    <property type="nucleotide sequence ID" value="NZ_SGXD01000002.1"/>
</dbReference>
<protein>
    <submittedName>
        <fullName evidence="6">TetR family transcriptional regulator</fullName>
    </submittedName>
</protein>
<evidence type="ECO:0000256" key="4">
    <source>
        <dbReference type="PROSITE-ProRule" id="PRU00335"/>
    </source>
</evidence>
<dbReference type="OrthoDB" id="9805134at2"/>
<evidence type="ECO:0000256" key="3">
    <source>
        <dbReference type="ARBA" id="ARBA00023163"/>
    </source>
</evidence>
<dbReference type="PROSITE" id="PS01081">
    <property type="entry name" value="HTH_TETR_1"/>
    <property type="match status" value="1"/>
</dbReference>
<name>A0A4Q7NR53_9ACTN</name>
<comment type="caution">
    <text evidence="6">The sequence shown here is derived from an EMBL/GenBank/DDBJ whole genome shotgun (WGS) entry which is preliminary data.</text>
</comment>
<dbReference type="InterPro" id="IPR001647">
    <property type="entry name" value="HTH_TetR"/>
</dbReference>
<feature type="domain" description="HTH tetR-type" evidence="5">
    <location>
        <begin position="6"/>
        <end position="66"/>
    </location>
</feature>
<dbReference type="GO" id="GO:0003677">
    <property type="term" value="F:DNA binding"/>
    <property type="evidence" value="ECO:0007669"/>
    <property type="project" value="UniProtKB-UniRule"/>
</dbReference>
<dbReference type="PANTHER" id="PTHR47506:SF1">
    <property type="entry name" value="HTH-TYPE TRANSCRIPTIONAL REGULATOR YJDC"/>
    <property type="match status" value="1"/>
</dbReference>
<evidence type="ECO:0000256" key="2">
    <source>
        <dbReference type="ARBA" id="ARBA00023125"/>
    </source>
</evidence>
<keyword evidence="7" id="KW-1185">Reference proteome</keyword>
<proteinExistence type="predicted"/>
<dbReference type="AlphaFoldDB" id="A0A4Q7NR53"/>
<dbReference type="PRINTS" id="PR00455">
    <property type="entry name" value="HTHTETR"/>
</dbReference>
<evidence type="ECO:0000256" key="1">
    <source>
        <dbReference type="ARBA" id="ARBA00023015"/>
    </source>
</evidence>
<organism evidence="6 7">
    <name type="scientific">Motilibacter rhizosphaerae</name>
    <dbReference type="NCBI Taxonomy" id="598652"/>
    <lineage>
        <taxon>Bacteria</taxon>
        <taxon>Bacillati</taxon>
        <taxon>Actinomycetota</taxon>
        <taxon>Actinomycetes</taxon>
        <taxon>Motilibacterales</taxon>
        <taxon>Motilibacteraceae</taxon>
        <taxon>Motilibacter</taxon>
    </lineage>
</organism>
<dbReference type="PANTHER" id="PTHR47506">
    <property type="entry name" value="TRANSCRIPTIONAL REGULATORY PROTEIN"/>
    <property type="match status" value="1"/>
</dbReference>
<sequence length="146" mass="14913">MGRPRGFDEADVLAAAAAAFGRRGYEATSVDDLVTATGLHRGSLYKAFASKRGLFLAVLARHVEEVLPAALERARDGADLVGGDVLDLVLVAALEAAPHDPSAAALVRTACDLLADRGLAAAPPAGVPPVATALLGARLAARWPTP</sequence>
<dbReference type="SUPFAM" id="SSF46689">
    <property type="entry name" value="Homeodomain-like"/>
    <property type="match status" value="1"/>
</dbReference>
<dbReference type="Proteomes" id="UP000293638">
    <property type="component" value="Unassembled WGS sequence"/>
</dbReference>
<dbReference type="Pfam" id="PF00440">
    <property type="entry name" value="TetR_N"/>
    <property type="match status" value="1"/>
</dbReference>
<dbReference type="EMBL" id="SGXD01000002">
    <property type="protein sequence ID" value="RZS89511.1"/>
    <property type="molecule type" value="Genomic_DNA"/>
</dbReference>
<keyword evidence="3" id="KW-0804">Transcription</keyword>
<gene>
    <name evidence="6" type="ORF">EV189_1278</name>
</gene>
<feature type="DNA-binding region" description="H-T-H motif" evidence="4">
    <location>
        <begin position="29"/>
        <end position="48"/>
    </location>
</feature>
<reference evidence="6 7" key="1">
    <citation type="submission" date="2019-02" db="EMBL/GenBank/DDBJ databases">
        <title>Genomic Encyclopedia of Type Strains, Phase IV (KMG-IV): sequencing the most valuable type-strain genomes for metagenomic binning, comparative biology and taxonomic classification.</title>
        <authorList>
            <person name="Goeker M."/>
        </authorList>
    </citation>
    <scope>NUCLEOTIDE SEQUENCE [LARGE SCALE GENOMIC DNA]</scope>
    <source>
        <strain evidence="6 7">DSM 45622</strain>
    </source>
</reference>
<dbReference type="InterPro" id="IPR023772">
    <property type="entry name" value="DNA-bd_HTH_TetR-type_CS"/>
</dbReference>
<keyword evidence="1" id="KW-0805">Transcription regulation</keyword>
<keyword evidence="2 4" id="KW-0238">DNA-binding</keyword>
<dbReference type="InterPro" id="IPR009057">
    <property type="entry name" value="Homeodomain-like_sf"/>
</dbReference>
<evidence type="ECO:0000313" key="6">
    <source>
        <dbReference type="EMBL" id="RZS89511.1"/>
    </source>
</evidence>